<organism evidence="2 4">
    <name type="scientific">Pyrenophora tritici-repentis</name>
    <dbReference type="NCBI Taxonomy" id="45151"/>
    <lineage>
        <taxon>Eukaryota</taxon>
        <taxon>Fungi</taxon>
        <taxon>Dikarya</taxon>
        <taxon>Ascomycota</taxon>
        <taxon>Pezizomycotina</taxon>
        <taxon>Dothideomycetes</taxon>
        <taxon>Pleosporomycetidae</taxon>
        <taxon>Pleosporales</taxon>
        <taxon>Pleosporineae</taxon>
        <taxon>Pleosporaceae</taxon>
        <taxon>Pyrenophora</taxon>
    </lineage>
</organism>
<feature type="region of interest" description="Disordered" evidence="1">
    <location>
        <begin position="1"/>
        <end position="35"/>
    </location>
</feature>
<proteinExistence type="predicted"/>
<dbReference type="OMA" id="MNRIFDR"/>
<name>A0A2W1GD87_9PLEO</name>
<reference evidence="2 4" key="1">
    <citation type="journal article" date="2018" name="BMC Genomics">
        <title>Comparative genomics of the wheat fungal pathogen Pyrenophora tritici-repentis reveals chromosomal variations and genome plasticity.</title>
        <authorList>
            <person name="Moolhuijzen P."/>
            <person name="See P.T."/>
            <person name="Hane J.K."/>
            <person name="Shi G."/>
            <person name="Liu Z."/>
            <person name="Oliver R.P."/>
            <person name="Moffat C.S."/>
        </authorList>
    </citation>
    <scope>NUCLEOTIDE SEQUENCE [LARGE SCALE GENOMIC DNA]</scope>
    <source>
        <strain evidence="2">M4</strain>
    </source>
</reference>
<comment type="caution">
    <text evidence="2">The sequence shown here is derived from an EMBL/GenBank/DDBJ whole genome shotgun (WGS) entry which is preliminary data.</text>
</comment>
<feature type="compositionally biased region" description="Pro residues" evidence="1">
    <location>
        <begin position="20"/>
        <end position="30"/>
    </location>
</feature>
<dbReference type="EMBL" id="NQIK02000007">
    <property type="protein sequence ID" value="KAF7568704.1"/>
    <property type="molecule type" value="Genomic_DNA"/>
</dbReference>
<evidence type="ECO:0000313" key="5">
    <source>
        <dbReference type="Proteomes" id="UP000249757"/>
    </source>
</evidence>
<dbReference type="Proteomes" id="UP000249757">
    <property type="component" value="Unassembled WGS sequence"/>
</dbReference>
<evidence type="ECO:0000313" key="2">
    <source>
        <dbReference type="EMBL" id="KAF7568704.1"/>
    </source>
</evidence>
<dbReference type="AlphaFoldDB" id="A0A2W1GD87"/>
<reference evidence="3" key="3">
    <citation type="journal article" date="2022" name="bioRxiv">
        <title>A global pangenome for the wheat fungal pathogen Pyrenophora tritici-repentis and prediction of effector protein structural homology.</title>
        <authorList>
            <person name="Moolhuijzen P."/>
            <person name="See P.T."/>
            <person name="Shi G."/>
            <person name="Powell H.R."/>
            <person name="Cockram J."/>
            <person name="Jorgensen L.N."/>
            <person name="Benslimane H."/>
            <person name="Strelkov S.E."/>
            <person name="Turner J."/>
            <person name="Liu Z."/>
            <person name="Moffat C.S."/>
        </authorList>
    </citation>
    <scope>NUCLEOTIDE SEQUENCE</scope>
    <source>
        <strain evidence="3">86-124</strain>
    </source>
</reference>
<accession>A0A2W1GD87</accession>
<reference evidence="3" key="2">
    <citation type="submission" date="2021-05" db="EMBL/GenBank/DDBJ databases">
        <authorList>
            <person name="Moolhuijzen P.M."/>
            <person name="Moffat C.S."/>
        </authorList>
    </citation>
    <scope>NUCLEOTIDE SEQUENCE</scope>
    <source>
        <strain evidence="3">86-124</strain>
    </source>
</reference>
<dbReference type="OrthoDB" id="3783451at2759"/>
<reference evidence="5" key="4">
    <citation type="journal article" date="2022" name="Microb. Genom.">
        <title>A global pangenome for the wheat fungal pathogen Pyrenophora tritici-repentis and prediction of effector protein structural homology.</title>
        <authorList>
            <person name="Moolhuijzen P.M."/>
            <person name="See P.T."/>
            <person name="Shi G."/>
            <person name="Powell H.R."/>
            <person name="Cockram J."/>
            <person name="Jorgensen L.N."/>
            <person name="Benslimane H."/>
            <person name="Strelkov S.E."/>
            <person name="Turner J."/>
            <person name="Liu Z."/>
            <person name="Moffat C.S."/>
        </authorList>
    </citation>
    <scope>NUCLEOTIDE SEQUENCE [LARGE SCALE GENOMIC DNA]</scope>
</reference>
<evidence type="ECO:0000256" key="1">
    <source>
        <dbReference type="SAM" id="MobiDB-lite"/>
    </source>
</evidence>
<sequence>MIIWTPETGQVRREYQGPVQPGPPPEPPQYPSGTKMNRIFDRLRWSVLDSPSEIEIFSLDAEDKSNWTPISSSTVLDEAATNPPLSHLRICIEPLYNWED</sequence>
<keyword evidence="5" id="KW-1185">Reference proteome</keyword>
<dbReference type="Proteomes" id="UP000245464">
    <property type="component" value="Chromosome 7"/>
</dbReference>
<evidence type="ECO:0000313" key="4">
    <source>
        <dbReference type="Proteomes" id="UP000245464"/>
    </source>
</evidence>
<protein>
    <submittedName>
        <fullName evidence="2">Uncharacterized protein</fullName>
    </submittedName>
</protein>
<gene>
    <name evidence="3" type="ORF">Ptr86124_009424</name>
    <name evidence="2" type="ORF">PtrM4_133170</name>
</gene>
<evidence type="ECO:0000313" key="3">
    <source>
        <dbReference type="EMBL" id="KAI1511780.1"/>
    </source>
</evidence>
<dbReference type="EMBL" id="NRDI02000013">
    <property type="protein sequence ID" value="KAI1511780.1"/>
    <property type="molecule type" value="Genomic_DNA"/>
</dbReference>